<reference evidence="3" key="2">
    <citation type="submission" date="2015-01" db="EMBL/GenBank/DDBJ databases">
        <title>Evolutionary Origins and Diversification of the Mycorrhizal Mutualists.</title>
        <authorList>
            <consortium name="DOE Joint Genome Institute"/>
            <consortium name="Mycorrhizal Genomics Consortium"/>
            <person name="Kohler A."/>
            <person name="Kuo A."/>
            <person name="Nagy L.G."/>
            <person name="Floudas D."/>
            <person name="Copeland A."/>
            <person name="Barry K.W."/>
            <person name="Cichocki N."/>
            <person name="Veneault-Fourrey C."/>
            <person name="LaButti K."/>
            <person name="Lindquist E.A."/>
            <person name="Lipzen A."/>
            <person name="Lundell T."/>
            <person name="Morin E."/>
            <person name="Murat C."/>
            <person name="Riley R."/>
            <person name="Ohm R."/>
            <person name="Sun H."/>
            <person name="Tunlid A."/>
            <person name="Henrissat B."/>
            <person name="Grigoriev I.V."/>
            <person name="Hibbett D.S."/>
            <person name="Martin F."/>
        </authorList>
    </citation>
    <scope>NUCLEOTIDE SEQUENCE [LARGE SCALE GENOMIC DNA]</scope>
    <source>
        <strain evidence="3">441</strain>
    </source>
</reference>
<keyword evidence="1" id="KW-0812">Transmembrane</keyword>
<feature type="transmembrane region" description="Helical" evidence="1">
    <location>
        <begin position="12"/>
        <end position="33"/>
    </location>
</feature>
<accession>A0A0C9Z673</accession>
<protein>
    <submittedName>
        <fullName evidence="2">Uncharacterized protein</fullName>
    </submittedName>
</protein>
<dbReference type="Proteomes" id="UP000054018">
    <property type="component" value="Unassembled WGS sequence"/>
</dbReference>
<organism evidence="2 3">
    <name type="scientific">Pisolithus microcarpus 441</name>
    <dbReference type="NCBI Taxonomy" id="765257"/>
    <lineage>
        <taxon>Eukaryota</taxon>
        <taxon>Fungi</taxon>
        <taxon>Dikarya</taxon>
        <taxon>Basidiomycota</taxon>
        <taxon>Agaricomycotina</taxon>
        <taxon>Agaricomycetes</taxon>
        <taxon>Agaricomycetidae</taxon>
        <taxon>Boletales</taxon>
        <taxon>Sclerodermatineae</taxon>
        <taxon>Pisolithaceae</taxon>
        <taxon>Pisolithus</taxon>
    </lineage>
</organism>
<dbReference type="HOGENOM" id="CLU_2832132_0_0_1"/>
<evidence type="ECO:0000313" key="3">
    <source>
        <dbReference type="Proteomes" id="UP000054018"/>
    </source>
</evidence>
<reference evidence="2 3" key="1">
    <citation type="submission" date="2014-04" db="EMBL/GenBank/DDBJ databases">
        <authorList>
            <consortium name="DOE Joint Genome Institute"/>
            <person name="Kuo A."/>
            <person name="Kohler A."/>
            <person name="Costa M.D."/>
            <person name="Nagy L.G."/>
            <person name="Floudas D."/>
            <person name="Copeland A."/>
            <person name="Barry K.W."/>
            <person name="Cichocki N."/>
            <person name="Veneault-Fourrey C."/>
            <person name="LaButti K."/>
            <person name="Lindquist E.A."/>
            <person name="Lipzen A."/>
            <person name="Lundell T."/>
            <person name="Morin E."/>
            <person name="Murat C."/>
            <person name="Sun H."/>
            <person name="Tunlid A."/>
            <person name="Henrissat B."/>
            <person name="Grigoriev I.V."/>
            <person name="Hibbett D.S."/>
            <person name="Martin F."/>
            <person name="Nordberg H.P."/>
            <person name="Cantor M.N."/>
            <person name="Hua S.X."/>
        </authorList>
    </citation>
    <scope>NUCLEOTIDE SEQUENCE [LARGE SCALE GENOMIC DNA]</scope>
    <source>
        <strain evidence="2 3">441</strain>
    </source>
</reference>
<evidence type="ECO:0000256" key="1">
    <source>
        <dbReference type="SAM" id="Phobius"/>
    </source>
</evidence>
<dbReference type="EMBL" id="KN833891">
    <property type="protein sequence ID" value="KIK15433.1"/>
    <property type="molecule type" value="Genomic_DNA"/>
</dbReference>
<name>A0A0C9Z673_9AGAM</name>
<evidence type="ECO:0000313" key="2">
    <source>
        <dbReference type="EMBL" id="KIK15433.1"/>
    </source>
</evidence>
<dbReference type="AlphaFoldDB" id="A0A0C9Z673"/>
<dbReference type="OrthoDB" id="3269759at2759"/>
<sequence>MVWRTADDVWQQWVAMAHYLIISGIPDSVLMLIMHLETPHETFTYLKSHYSRIWRPKCSKVVDEAN</sequence>
<keyword evidence="1" id="KW-1133">Transmembrane helix</keyword>
<proteinExistence type="predicted"/>
<gene>
    <name evidence="2" type="ORF">PISMIDRAFT_115190</name>
</gene>
<keyword evidence="1" id="KW-0472">Membrane</keyword>
<keyword evidence="3" id="KW-1185">Reference proteome</keyword>